<evidence type="ECO:0000256" key="1">
    <source>
        <dbReference type="SAM" id="SignalP"/>
    </source>
</evidence>
<name>A0A1Y2HYW6_9FUNG</name>
<keyword evidence="3" id="KW-1185">Reference proteome</keyword>
<proteinExistence type="predicted"/>
<sequence length="99" mass="10814">MHWAAVRLVAVAVPQCGVSVNNDGLCFSDRDAATGFGTAADFGAEDLDWDALRGAHGNPHSMMSMSMPRNGTGACCRTTSWTWMKRPWTRDRPARTLTK</sequence>
<protein>
    <submittedName>
        <fullName evidence="2">Uncharacterized protein</fullName>
    </submittedName>
</protein>
<accession>A0A1Y2HYW6</accession>
<organism evidence="2 3">
    <name type="scientific">Catenaria anguillulae PL171</name>
    <dbReference type="NCBI Taxonomy" id="765915"/>
    <lineage>
        <taxon>Eukaryota</taxon>
        <taxon>Fungi</taxon>
        <taxon>Fungi incertae sedis</taxon>
        <taxon>Blastocladiomycota</taxon>
        <taxon>Blastocladiomycetes</taxon>
        <taxon>Blastocladiales</taxon>
        <taxon>Catenariaceae</taxon>
        <taxon>Catenaria</taxon>
    </lineage>
</organism>
<evidence type="ECO:0000313" key="2">
    <source>
        <dbReference type="EMBL" id="ORZ39144.1"/>
    </source>
</evidence>
<dbReference type="Proteomes" id="UP000193411">
    <property type="component" value="Unassembled WGS sequence"/>
</dbReference>
<feature type="signal peptide" evidence="1">
    <location>
        <begin position="1"/>
        <end position="19"/>
    </location>
</feature>
<dbReference type="EMBL" id="MCFL01000006">
    <property type="protein sequence ID" value="ORZ39144.1"/>
    <property type="molecule type" value="Genomic_DNA"/>
</dbReference>
<reference evidence="2 3" key="1">
    <citation type="submission" date="2016-07" db="EMBL/GenBank/DDBJ databases">
        <title>Pervasive Adenine N6-methylation of Active Genes in Fungi.</title>
        <authorList>
            <consortium name="DOE Joint Genome Institute"/>
            <person name="Mondo S.J."/>
            <person name="Dannebaum R.O."/>
            <person name="Kuo R.C."/>
            <person name="Labutti K."/>
            <person name="Haridas S."/>
            <person name="Kuo A."/>
            <person name="Salamov A."/>
            <person name="Ahrendt S.R."/>
            <person name="Lipzen A."/>
            <person name="Sullivan W."/>
            <person name="Andreopoulos W.B."/>
            <person name="Clum A."/>
            <person name="Lindquist E."/>
            <person name="Daum C."/>
            <person name="Ramamoorthy G.K."/>
            <person name="Gryganskyi A."/>
            <person name="Culley D."/>
            <person name="Magnuson J.K."/>
            <person name="James T.Y."/>
            <person name="O'Malley M.A."/>
            <person name="Stajich J.E."/>
            <person name="Spatafora J.W."/>
            <person name="Visel A."/>
            <person name="Grigoriev I.V."/>
        </authorList>
    </citation>
    <scope>NUCLEOTIDE SEQUENCE [LARGE SCALE GENOMIC DNA]</scope>
    <source>
        <strain evidence="2 3">PL171</strain>
    </source>
</reference>
<gene>
    <name evidence="2" type="ORF">BCR44DRAFT_1427294</name>
</gene>
<keyword evidence="1" id="KW-0732">Signal</keyword>
<feature type="chain" id="PRO_5010997880" evidence="1">
    <location>
        <begin position="20"/>
        <end position="99"/>
    </location>
</feature>
<evidence type="ECO:0000313" key="3">
    <source>
        <dbReference type="Proteomes" id="UP000193411"/>
    </source>
</evidence>
<comment type="caution">
    <text evidence="2">The sequence shown here is derived from an EMBL/GenBank/DDBJ whole genome shotgun (WGS) entry which is preliminary data.</text>
</comment>
<dbReference type="AlphaFoldDB" id="A0A1Y2HYW6"/>